<comment type="caution">
    <text evidence="1">The sequence shown here is derived from an EMBL/GenBank/DDBJ whole genome shotgun (WGS) entry which is preliminary data.</text>
</comment>
<evidence type="ECO:0000313" key="2">
    <source>
        <dbReference type="Proteomes" id="UP000319483"/>
    </source>
</evidence>
<accession>A0A556SB52</accession>
<reference evidence="1 2" key="1">
    <citation type="submission" date="2019-07" db="EMBL/GenBank/DDBJ databases">
        <title>Gilliamella genomes.</title>
        <authorList>
            <person name="Zheng H."/>
        </authorList>
    </citation>
    <scope>NUCLEOTIDE SEQUENCE [LARGE SCALE GENOMIC DNA]</scope>
    <source>
        <strain evidence="1 2">W8127</strain>
    </source>
</reference>
<organism evidence="1 2">
    <name type="scientific">Gilliamella apicola</name>
    <dbReference type="NCBI Taxonomy" id="1196095"/>
    <lineage>
        <taxon>Bacteria</taxon>
        <taxon>Pseudomonadati</taxon>
        <taxon>Pseudomonadota</taxon>
        <taxon>Gammaproteobacteria</taxon>
        <taxon>Orbales</taxon>
        <taxon>Orbaceae</taxon>
        <taxon>Gilliamella</taxon>
    </lineage>
</organism>
<evidence type="ECO:0000313" key="1">
    <source>
        <dbReference type="EMBL" id="TSJ98335.1"/>
    </source>
</evidence>
<name>A0A556SB52_9GAMM</name>
<dbReference type="EMBL" id="VMHM01000011">
    <property type="protein sequence ID" value="TSJ98335.1"/>
    <property type="molecule type" value="Genomic_DNA"/>
</dbReference>
<dbReference type="Proteomes" id="UP000319483">
    <property type="component" value="Unassembled WGS sequence"/>
</dbReference>
<dbReference type="AlphaFoldDB" id="A0A556SB52"/>
<protein>
    <submittedName>
        <fullName evidence="1">Uncharacterized protein</fullName>
    </submittedName>
</protein>
<dbReference type="RefSeq" id="WP_144092283.1">
    <property type="nucleotide sequence ID" value="NZ_VMHM01000011.1"/>
</dbReference>
<proteinExistence type="predicted"/>
<sequence length="588" mass="68717">MPYKPLPKPFQAWQHWLSRFDENLQPIIADLLLQFNLFIGSISESRCSKQLSSDSSDLQKRGKYEHLLTTEWLIAQEEPDEFIRRAANNEHLFLTPAYEKPKANGVIIALFDCGLLQLGMPRVAHLILMILFDIRAHNLNSQFYWGILQSNSELMLFSGIEELKLLLKNRTMNCLDTKHLDYWKDYLKQSELLYDECWIIGNNFSKVDFATHKISINRLISKFTSLSVDMTNNKISNHFELKLPNEVICAKMLSGLFESGSNYAVINEQSYLPLNANLHLDISPNSNHVLVFNSENNKICFITINDILSQRQVCRVKNYSLKSHVLGLDIQGKHIVALYQENQKYYLWGSDIPKRELSEEININAINQLSYFLYLYGDHNPKLLYIDEHQSLYSVYWINYYGDILNSQHEIAKNVIVLFKLSEKQACYIYQDDQAQFCITGYALNHLSYYLSIKKINENLQYFISSENLWLTGFGHLAVGFEHQWQVFVDENSYVEVTTPLEWQVFGFFYDNHEEKINFLIIDKDKKQVALFDYLSHKIDVCFKSSYKIVLYHYNSLAQSFSVIMDNGELILYSLKTQSIRLKLHKAD</sequence>
<gene>
    <name evidence="1" type="ORF">FPQ15_09135</name>
</gene>